<dbReference type="EMBL" id="JAFEKC020000007">
    <property type="protein sequence ID" value="KAK0513641.1"/>
    <property type="molecule type" value="Genomic_DNA"/>
</dbReference>
<dbReference type="PANTHER" id="PTHR33112:SF16">
    <property type="entry name" value="HETEROKARYON INCOMPATIBILITY DOMAIN-CONTAINING PROTEIN"/>
    <property type="match status" value="1"/>
</dbReference>
<keyword evidence="3" id="KW-1185">Reference proteome</keyword>
<organism evidence="2 3">
    <name type="scientific">Cladonia borealis</name>
    <dbReference type="NCBI Taxonomy" id="184061"/>
    <lineage>
        <taxon>Eukaryota</taxon>
        <taxon>Fungi</taxon>
        <taxon>Dikarya</taxon>
        <taxon>Ascomycota</taxon>
        <taxon>Pezizomycotina</taxon>
        <taxon>Lecanoromycetes</taxon>
        <taxon>OSLEUM clade</taxon>
        <taxon>Lecanoromycetidae</taxon>
        <taxon>Lecanorales</taxon>
        <taxon>Lecanorineae</taxon>
        <taxon>Cladoniaceae</taxon>
        <taxon>Cladonia</taxon>
    </lineage>
</organism>
<sequence>MKRALNDPEQAFGLWKGHDEISHNMFYIVPSSCPLPKARPDENDDEDQLMRYWINDCIENHGSCNEYHPAYYPTRLLDLVRFGSSGDIVLTEREEDHDRHITYTTLSHCWGATTNRPLTTNLANLASRKSCIPFDELPLTFQDAVTTTRKLNIPYLWIDSLCIIQDSPNDWEKEAGRMAKIYAGSVCTLSALGSKDSNGGFFRVAEKEMDCVFRYDLTLASQRIRVFPSEPNTWVLDGPLMGRAWTLQERELSRRVLHLARDKLLWECETLKASVDLPWLQYPAPDSGPARDLLYDSAAEAALGQYCHPITLRRRWFETVQDYSKRKMTISKDKLIALSGLAHSYSEREVLIRPRDDTWKGGRRGKDAAGLWEADMPSALLWRTWSAQRPSDYWAPSWSWASVDGAVSYDSQMLYSNMPYSEELSEFMRLGDGPPYPRYSSEYDFGAFCLKEIEIKPSSSDSTGAVSAGHITLTGLVAIAIIGKDTNTIFQSGSYFPYTFLRDQDCLVVGALIPDVPTEARPNNIYCVSVRDEQKSAMVSVPWALYNEYDSDRFEMVMGLGLTRIGEDENGKVLRSLGLVRWVRKSLFAGKEVSTMKII</sequence>
<name>A0AA39UBP2_9LECA</name>
<dbReference type="Pfam" id="PF06985">
    <property type="entry name" value="HET"/>
    <property type="match status" value="1"/>
</dbReference>
<dbReference type="InterPro" id="IPR010730">
    <property type="entry name" value="HET"/>
</dbReference>
<dbReference type="PANTHER" id="PTHR33112">
    <property type="entry name" value="DOMAIN PROTEIN, PUTATIVE-RELATED"/>
    <property type="match status" value="1"/>
</dbReference>
<evidence type="ECO:0000313" key="3">
    <source>
        <dbReference type="Proteomes" id="UP001166286"/>
    </source>
</evidence>
<comment type="caution">
    <text evidence="2">The sequence shown here is derived from an EMBL/GenBank/DDBJ whole genome shotgun (WGS) entry which is preliminary data.</text>
</comment>
<evidence type="ECO:0000259" key="1">
    <source>
        <dbReference type="Pfam" id="PF06985"/>
    </source>
</evidence>
<dbReference type="AlphaFoldDB" id="A0AA39UBP2"/>
<protein>
    <recommendedName>
        <fullName evidence="1">Heterokaryon incompatibility domain-containing protein</fullName>
    </recommendedName>
</protein>
<evidence type="ECO:0000313" key="2">
    <source>
        <dbReference type="EMBL" id="KAK0513641.1"/>
    </source>
</evidence>
<accession>A0AA39UBP2</accession>
<dbReference type="Proteomes" id="UP001166286">
    <property type="component" value="Unassembled WGS sequence"/>
</dbReference>
<reference evidence="2" key="1">
    <citation type="submission" date="2023-03" db="EMBL/GenBank/DDBJ databases">
        <title>Complete genome of Cladonia borealis.</title>
        <authorList>
            <person name="Park H."/>
        </authorList>
    </citation>
    <scope>NUCLEOTIDE SEQUENCE</scope>
    <source>
        <strain evidence="2">ANT050790</strain>
    </source>
</reference>
<gene>
    <name evidence="2" type="ORF">JMJ35_004005</name>
</gene>
<feature type="domain" description="Heterokaryon incompatibility" evidence="1">
    <location>
        <begin position="103"/>
        <end position="249"/>
    </location>
</feature>
<proteinExistence type="predicted"/>